<keyword evidence="6" id="KW-0539">Nucleus</keyword>
<feature type="domain" description="Methyltransferase small" evidence="7">
    <location>
        <begin position="46"/>
        <end position="132"/>
    </location>
</feature>
<dbReference type="InterPro" id="IPR052190">
    <property type="entry name" value="Euk-Arch_PrmC-MTase"/>
</dbReference>
<evidence type="ECO:0000256" key="6">
    <source>
        <dbReference type="ARBA" id="ARBA00023242"/>
    </source>
</evidence>
<dbReference type="FunFam" id="3.40.50.150:FF:000077">
    <property type="entry name" value="HemK methyltransferase family member 2"/>
    <property type="match status" value="1"/>
</dbReference>
<dbReference type="EMBL" id="LT671821">
    <property type="protein sequence ID" value="SHO76358.1"/>
    <property type="molecule type" value="Genomic_DNA"/>
</dbReference>
<dbReference type="VEuPathDB" id="FungiDB:MSYG_0696"/>
<evidence type="ECO:0000256" key="3">
    <source>
        <dbReference type="ARBA" id="ARBA00022603"/>
    </source>
</evidence>
<evidence type="ECO:0000313" key="8">
    <source>
        <dbReference type="EMBL" id="SHO76358.1"/>
    </source>
</evidence>
<dbReference type="GO" id="GO:0005634">
    <property type="term" value="C:nucleus"/>
    <property type="evidence" value="ECO:0007669"/>
    <property type="project" value="UniProtKB-SubCell"/>
</dbReference>
<reference evidence="9" key="1">
    <citation type="journal article" date="2017" name="Nucleic Acids Res.">
        <title>Proteogenomics produces comprehensive and highly accurate protein-coding gene annotation in a complete genome assembly of Malassezia sympodialis.</title>
        <authorList>
            <person name="Zhu Y."/>
            <person name="Engstroem P.G."/>
            <person name="Tellgren-Roth C."/>
            <person name="Baudo C.D."/>
            <person name="Kennell J.C."/>
            <person name="Sun S."/>
            <person name="Billmyre R.B."/>
            <person name="Schroeder M.S."/>
            <person name="Andersson A."/>
            <person name="Holm T."/>
            <person name="Sigurgeirsson B."/>
            <person name="Wu G."/>
            <person name="Sankaranarayanan S.R."/>
            <person name="Siddharthan R."/>
            <person name="Sanyal K."/>
            <person name="Lundeberg J."/>
            <person name="Nystedt B."/>
            <person name="Boekhout T."/>
            <person name="Dawson T.L. Jr."/>
            <person name="Heitman J."/>
            <person name="Scheynius A."/>
            <person name="Lehtioe J."/>
        </authorList>
    </citation>
    <scope>NUCLEOTIDE SEQUENCE [LARGE SCALE GENOMIC DNA]</scope>
    <source>
        <strain evidence="9">ATCC 42132</strain>
    </source>
</reference>
<dbReference type="OMA" id="EWDDWME"/>
<dbReference type="GO" id="GO:0035657">
    <property type="term" value="C:eRF1 methyltransferase complex"/>
    <property type="evidence" value="ECO:0007669"/>
    <property type="project" value="TreeGrafter"/>
</dbReference>
<dbReference type="PANTHER" id="PTHR45875:SF1">
    <property type="entry name" value="METHYLTRANSFERASE N6AMT1"/>
    <property type="match status" value="1"/>
</dbReference>
<dbReference type="OrthoDB" id="406152at2759"/>
<dbReference type="InterPro" id="IPR029063">
    <property type="entry name" value="SAM-dependent_MTases_sf"/>
</dbReference>
<keyword evidence="5" id="KW-0949">S-adenosyl-L-methionine</keyword>
<dbReference type="SUPFAM" id="SSF53335">
    <property type="entry name" value="S-adenosyl-L-methionine-dependent methyltransferases"/>
    <property type="match status" value="1"/>
</dbReference>
<keyword evidence="3 8" id="KW-0489">Methyltransferase</keyword>
<evidence type="ECO:0000259" key="7">
    <source>
        <dbReference type="Pfam" id="PF05175"/>
    </source>
</evidence>
<dbReference type="Proteomes" id="UP000186303">
    <property type="component" value="Chromosome 1"/>
</dbReference>
<comment type="subcellular location">
    <subcellularLocation>
        <location evidence="1">Nucleus</location>
    </subcellularLocation>
</comment>
<accession>A0A1M8A1R4</accession>
<evidence type="ECO:0000256" key="2">
    <source>
        <dbReference type="ARBA" id="ARBA00006149"/>
    </source>
</evidence>
<organism evidence="8 9">
    <name type="scientific">Malassezia sympodialis (strain ATCC 42132)</name>
    <name type="common">Atopic eczema-associated yeast</name>
    <dbReference type="NCBI Taxonomy" id="1230383"/>
    <lineage>
        <taxon>Eukaryota</taxon>
        <taxon>Fungi</taxon>
        <taxon>Dikarya</taxon>
        <taxon>Basidiomycota</taxon>
        <taxon>Ustilaginomycotina</taxon>
        <taxon>Malasseziomycetes</taxon>
        <taxon>Malasseziales</taxon>
        <taxon>Malasseziaceae</taxon>
        <taxon>Malassezia</taxon>
    </lineage>
</organism>
<gene>
    <name evidence="8" type="ORF">MSYG_0696</name>
</gene>
<dbReference type="InterPro" id="IPR007848">
    <property type="entry name" value="Small_mtfrase_dom"/>
</dbReference>
<dbReference type="PROSITE" id="PS00092">
    <property type="entry name" value="N6_MTASE"/>
    <property type="match status" value="1"/>
</dbReference>
<name>A0A1M8A1R4_MALS4</name>
<dbReference type="GO" id="GO:0008276">
    <property type="term" value="F:protein methyltransferase activity"/>
    <property type="evidence" value="ECO:0007669"/>
    <property type="project" value="TreeGrafter"/>
</dbReference>
<comment type="similarity">
    <text evidence="2">Belongs to the eukaryotic/archaeal PrmC-related family.</text>
</comment>
<dbReference type="GO" id="GO:0008757">
    <property type="term" value="F:S-adenosylmethionine-dependent methyltransferase activity"/>
    <property type="evidence" value="ECO:0007669"/>
    <property type="project" value="TreeGrafter"/>
</dbReference>
<dbReference type="AlphaFoldDB" id="A0A1M8A1R4"/>
<dbReference type="STRING" id="1230383.A0A1M8A1R4"/>
<evidence type="ECO:0000256" key="4">
    <source>
        <dbReference type="ARBA" id="ARBA00022679"/>
    </source>
</evidence>
<dbReference type="GO" id="GO:0032259">
    <property type="term" value="P:methylation"/>
    <property type="evidence" value="ECO:0007669"/>
    <property type="project" value="UniProtKB-KW"/>
</dbReference>
<evidence type="ECO:0000256" key="5">
    <source>
        <dbReference type="ARBA" id="ARBA00022691"/>
    </source>
</evidence>
<dbReference type="PANTHER" id="PTHR45875">
    <property type="entry name" value="METHYLTRANSFERASE N6AMT1"/>
    <property type="match status" value="1"/>
</dbReference>
<sequence>MIPTPDTSHLRKPEYRDSVYDPAEDTFSLVDALEEDATDLRASPPRLCVEIGSGSGCVSAFAGKILSSNSTYVCTDINTAAANCTRETGHRNDTCLEPVVTSTLEALLPRIEGMVDLLLFNPPYVVTSDDEERLEQSSAGLGGALAGGVHGTHLINTMIHNGIIERVLSPGGRFYLVAIRANNPPALIAALQARGLHAEIVLQRRAHREHLSILRAIRPNLQVP</sequence>
<dbReference type="GO" id="GO:0003676">
    <property type="term" value="F:nucleic acid binding"/>
    <property type="evidence" value="ECO:0007669"/>
    <property type="project" value="InterPro"/>
</dbReference>
<dbReference type="InterPro" id="IPR002052">
    <property type="entry name" value="DNA_methylase_N6_adenine_CS"/>
</dbReference>
<proteinExistence type="inferred from homology"/>
<evidence type="ECO:0000313" key="9">
    <source>
        <dbReference type="Proteomes" id="UP000186303"/>
    </source>
</evidence>
<dbReference type="Pfam" id="PF05175">
    <property type="entry name" value="MTS"/>
    <property type="match status" value="1"/>
</dbReference>
<keyword evidence="4 8" id="KW-0808">Transferase</keyword>
<keyword evidence="9" id="KW-1185">Reference proteome</keyword>
<protein>
    <submittedName>
        <fullName evidence="8">Similar to S.cerevisiae protein MTQ2 (S-adenosylmethionine-dependent methyltransferase)</fullName>
    </submittedName>
</protein>
<dbReference type="Gene3D" id="3.40.50.150">
    <property type="entry name" value="Vaccinia Virus protein VP39"/>
    <property type="match status" value="1"/>
</dbReference>
<evidence type="ECO:0000256" key="1">
    <source>
        <dbReference type="ARBA" id="ARBA00004123"/>
    </source>
</evidence>